<feature type="transmembrane region" description="Helical" evidence="2">
    <location>
        <begin position="382"/>
        <end position="403"/>
    </location>
</feature>
<dbReference type="OrthoDB" id="445145at2759"/>
<protein>
    <submittedName>
        <fullName evidence="3">Uncharacterized protein</fullName>
    </submittedName>
</protein>
<feature type="compositionally biased region" description="Acidic residues" evidence="1">
    <location>
        <begin position="1013"/>
        <end position="1024"/>
    </location>
</feature>
<keyword evidence="4" id="KW-1185">Reference proteome</keyword>
<feature type="region of interest" description="Disordered" evidence="1">
    <location>
        <begin position="1010"/>
        <end position="1040"/>
    </location>
</feature>
<dbReference type="EMBL" id="LSRX01000159">
    <property type="protein sequence ID" value="OLQ06457.1"/>
    <property type="molecule type" value="Genomic_DNA"/>
</dbReference>
<proteinExistence type="predicted"/>
<keyword evidence="2" id="KW-0812">Transmembrane</keyword>
<feature type="transmembrane region" description="Helical" evidence="2">
    <location>
        <begin position="446"/>
        <end position="464"/>
    </location>
</feature>
<feature type="transmembrane region" description="Helical" evidence="2">
    <location>
        <begin position="536"/>
        <end position="554"/>
    </location>
</feature>
<evidence type="ECO:0000256" key="2">
    <source>
        <dbReference type="SAM" id="Phobius"/>
    </source>
</evidence>
<evidence type="ECO:0000313" key="3">
    <source>
        <dbReference type="EMBL" id="OLQ06457.1"/>
    </source>
</evidence>
<feature type="region of interest" description="Disordered" evidence="1">
    <location>
        <begin position="1251"/>
        <end position="1294"/>
    </location>
</feature>
<feature type="compositionally biased region" description="Low complexity" evidence="1">
    <location>
        <begin position="1098"/>
        <end position="1114"/>
    </location>
</feature>
<name>A0A1Q9EGE8_SYMMI</name>
<sequence length="1330" mass="145105">MGSVDSDDERPLLLCIFWIATGFSYGPLLCFPLYQALVKSKGQSEVDPTTQGLVLMGAKCFTVLSHNALSHFRAELWGLKLQVLSCLVLSMCSLTLASLQSVSGIGMLVAVGTLHLTHSAVVVGPLVTVPSEQKSKFRSLFYYVTAPVGCVWTSLVSFCLAQPQFQSSWILRAIALNSPLLVMLFAWALVPRRSFWSAARMREAQKELGGAEAREECPGSPRARKTNETVACGEEAQIDPQPSPRAGAKVAFSVVMPEVDAPGESPGESGEGQAVKMGKLEPSMTAQFGRAKTGNLRRGPTGKKSGLRSTRRTTMARMRGTFADRATLVNHMTNFTPLTPILARELTHIGGLDEILRNSRATRRSQQIPASGSPWADGCFRVLAVCQCLNVYGFSFYGFNVFPMLIAETGPSLDAISMLYTVEGFLQAVFTVVLMPCLDTKMFWKFFLATWVILACAPLAICLLGRLHWIFYLLLLLVVDVALCCATGLLSVLLLRTLPWEYITTFHTQVSALSGLVTGASFVQMPLRSAVGTWEATSLIGHGAAAFFLLLVYATHRQSMRKFWELLADPVERNADGMLEELDEDDLPEIDEIDEEDAPSADPPNLARSITEFREAGLAVQDALANFVLKVTDIRKVIEECKGEIQAASEDGNEEEGDALGVDAYGLQLSHMFSIFNPLSLVLEQGLGAQGLAAALRCCAKANVWRRALAASDMADAKGRCSAADACVRAGRAELATPLLQSLGSRWAQKPPALGDSARAAGLFCGFVKVPPPAVDVRLTRFVLEPLRPLLTQAWQHCSAQGRDLEDVTLVGPCLARVWINGTVWAARSYGAPSRVGASCVVPCALNAMVFGRPFQPPAARAPKLKRRWLQVPVAPASLEATLANVAHLELDMILPADREVELLPRPYTSSAVSFAAEAMFSAENSTFSTRPSTSACSGGSSRSFRPRAWWKSSRRRKGWKGTTSLADSSMSTSSSFRCPQTPQRDLRGYETFEQLLQPGWRTAAELCATSKEEEEEADEDSGDDAGPGAPSRRASAKRDAVVLGVGKPFWKLKQMEQDTAAKAEKPLYQQKRNALKQVTSNSLFAIPGQLDSQAHESSSSASSTDATSVSSDSVDPLLATEIGDLLPQRTSPWTATYAKATAASDPHMARRGGLDEEMIAMAEFAVAAQQAAMREQEEASFPAEALPGVYFGHMESPRSTLLPKTPRVGRLQKLEHEKLDQDNVHQRKLLCLPHKDRDFHLLRMNVLPATEEQRSTTAGANKRKMASTWEQGKEQPSKGPLSPEEEERIKEEKAQYDDWRRQVLLCARHLTTHISRFETDPLVGGKGLF</sequence>
<feature type="compositionally biased region" description="Low complexity" evidence="1">
    <location>
        <begin position="933"/>
        <end position="944"/>
    </location>
</feature>
<feature type="transmembrane region" description="Helical" evidence="2">
    <location>
        <begin position="415"/>
        <end position="434"/>
    </location>
</feature>
<comment type="caution">
    <text evidence="3">The sequence shown here is derived from an EMBL/GenBank/DDBJ whole genome shotgun (WGS) entry which is preliminary data.</text>
</comment>
<feature type="transmembrane region" description="Helical" evidence="2">
    <location>
        <begin position="12"/>
        <end position="37"/>
    </location>
</feature>
<reference evidence="3 4" key="1">
    <citation type="submission" date="2016-02" db="EMBL/GenBank/DDBJ databases">
        <title>Genome analysis of coral dinoflagellate symbionts highlights evolutionary adaptations to a symbiotic lifestyle.</title>
        <authorList>
            <person name="Aranda M."/>
            <person name="Li Y."/>
            <person name="Liew Y.J."/>
            <person name="Baumgarten S."/>
            <person name="Simakov O."/>
            <person name="Wilson M."/>
            <person name="Piel J."/>
            <person name="Ashoor H."/>
            <person name="Bougouffa S."/>
            <person name="Bajic V.B."/>
            <person name="Ryu T."/>
            <person name="Ravasi T."/>
            <person name="Bayer T."/>
            <person name="Micklem G."/>
            <person name="Kim H."/>
            <person name="Bhak J."/>
            <person name="Lajeunesse T.C."/>
            <person name="Voolstra C.R."/>
        </authorList>
    </citation>
    <scope>NUCLEOTIDE SEQUENCE [LARGE SCALE GENOMIC DNA]</scope>
    <source>
        <strain evidence="3 4">CCMP2467</strain>
    </source>
</reference>
<feature type="compositionally biased region" description="Low complexity" evidence="1">
    <location>
        <begin position="963"/>
        <end position="976"/>
    </location>
</feature>
<evidence type="ECO:0000256" key="1">
    <source>
        <dbReference type="SAM" id="MobiDB-lite"/>
    </source>
</evidence>
<dbReference type="Proteomes" id="UP000186817">
    <property type="component" value="Unassembled WGS sequence"/>
</dbReference>
<feature type="region of interest" description="Disordered" evidence="1">
    <location>
        <begin position="1091"/>
        <end position="1114"/>
    </location>
</feature>
<feature type="transmembrane region" description="Helical" evidence="2">
    <location>
        <begin position="470"/>
        <end position="495"/>
    </location>
</feature>
<organism evidence="3 4">
    <name type="scientific">Symbiodinium microadriaticum</name>
    <name type="common">Dinoflagellate</name>
    <name type="synonym">Zooxanthella microadriatica</name>
    <dbReference type="NCBI Taxonomy" id="2951"/>
    <lineage>
        <taxon>Eukaryota</taxon>
        <taxon>Sar</taxon>
        <taxon>Alveolata</taxon>
        <taxon>Dinophyceae</taxon>
        <taxon>Suessiales</taxon>
        <taxon>Symbiodiniaceae</taxon>
        <taxon>Symbiodinium</taxon>
    </lineage>
</organism>
<feature type="transmembrane region" description="Helical" evidence="2">
    <location>
        <begin position="169"/>
        <end position="190"/>
    </location>
</feature>
<keyword evidence="2" id="KW-0472">Membrane</keyword>
<feature type="transmembrane region" description="Helical" evidence="2">
    <location>
        <begin position="105"/>
        <end position="128"/>
    </location>
</feature>
<feature type="region of interest" description="Disordered" evidence="1">
    <location>
        <begin position="292"/>
        <end position="311"/>
    </location>
</feature>
<dbReference type="SUPFAM" id="SSF103473">
    <property type="entry name" value="MFS general substrate transporter"/>
    <property type="match status" value="1"/>
</dbReference>
<gene>
    <name evidence="3" type="ORF">AK812_SmicGene10249</name>
</gene>
<dbReference type="InterPro" id="IPR036259">
    <property type="entry name" value="MFS_trans_sf"/>
</dbReference>
<keyword evidence="2" id="KW-1133">Transmembrane helix</keyword>
<accession>A0A1Q9EGE8</accession>
<feature type="region of interest" description="Disordered" evidence="1">
    <location>
        <begin position="927"/>
        <end position="984"/>
    </location>
</feature>
<evidence type="ECO:0000313" key="4">
    <source>
        <dbReference type="Proteomes" id="UP000186817"/>
    </source>
</evidence>
<feature type="transmembrane region" description="Helical" evidence="2">
    <location>
        <begin position="140"/>
        <end position="163"/>
    </location>
</feature>